<evidence type="ECO:0000313" key="2">
    <source>
        <dbReference type="EMBL" id="KUG28217.1"/>
    </source>
</evidence>
<dbReference type="GO" id="GO:0015774">
    <property type="term" value="P:polysaccharide transport"/>
    <property type="evidence" value="ECO:0007669"/>
    <property type="project" value="InterPro"/>
</dbReference>
<dbReference type="GO" id="GO:0016740">
    <property type="term" value="F:transferase activity"/>
    <property type="evidence" value="ECO:0007669"/>
    <property type="project" value="UniProtKB-KW"/>
</dbReference>
<feature type="domain" description="Glycosyltransferase 99 N-terminal" evidence="1">
    <location>
        <begin position="90"/>
        <end position="166"/>
    </location>
</feature>
<dbReference type="GO" id="GO:0000271">
    <property type="term" value="P:polysaccharide biosynthetic process"/>
    <property type="evidence" value="ECO:0007669"/>
    <property type="project" value="InterPro"/>
</dbReference>
<sequence>MRLLFYVEPHPVRNGFLSHISAALLLAPVLSSLSGRQGFSFTLFGNDPVLDRLAARFPEIVPHLARPTAAESRRIAAALAPWNAAGIEVWLDVVQGSGEFADFYGSVLERLHAAHDFDMILVWSENGAVRQFGARHGLPVVHAELGPTRTPFPETLYFDTQGTNGRAAMRRTARRLIRDMAGREVPPAASWVAGSGRDTGEPADPGLVFRPQTAALLPQRPYVYVPLQLADDLNTLLHSPFACPEDFLRRILPELAEAGYAVMIKGHPASPLRPYNLRLEGQALNYAATAPGDVILLPRELSFADTAFVAANAAYTASINSSASFEAMLLSGTPLLYGAACFDADGWLGENLPFFPAQAVVDRTTRRDILDRVAAAHLGRLFVPKRVVQETDYLLRLLEEIRTGSDCGTVAGLDFTDLYRVGSLERGLPGLARIASSPLDAVSPGDAAVCRDGRLRIGRPGMPGPAGDYAAAGLCLGHVDRCEADGNGVLLSGWALEREGLRPPKRIMVLARGVCLAAARPNRYRGDVLQAVPGAEAPFCGFSFHLPEVRPEELSLAVACWDNRVQCLKRLRPGMALHDRGAASRPGIMRRLLAAAGLPARPAQ</sequence>
<dbReference type="InterPro" id="IPR054112">
    <property type="entry name" value="Glyco_transf_99_N"/>
</dbReference>
<dbReference type="AlphaFoldDB" id="A0A0W8G574"/>
<dbReference type="Pfam" id="PF21912">
    <property type="entry name" value="Glyco_transf_99"/>
    <property type="match status" value="1"/>
</dbReference>
<evidence type="ECO:0000259" key="1">
    <source>
        <dbReference type="Pfam" id="PF21912"/>
    </source>
</evidence>
<proteinExistence type="predicted"/>
<reference evidence="2" key="1">
    <citation type="journal article" date="2015" name="Proc. Natl. Acad. Sci. U.S.A.">
        <title>Networks of energetic and metabolic interactions define dynamics in microbial communities.</title>
        <authorList>
            <person name="Embree M."/>
            <person name="Liu J.K."/>
            <person name="Al-Bassam M.M."/>
            <person name="Zengler K."/>
        </authorList>
    </citation>
    <scope>NUCLEOTIDE SEQUENCE</scope>
</reference>
<name>A0A0W8G574_9ZZZZ</name>
<dbReference type="EMBL" id="LNQE01000248">
    <property type="protein sequence ID" value="KUG28217.1"/>
    <property type="molecule type" value="Genomic_DNA"/>
</dbReference>
<keyword evidence="2" id="KW-0808">Transferase</keyword>
<protein>
    <submittedName>
        <fullName evidence="2">Putative n-acetylgalactosaminyl-diphosphoundecaprenol glucuronosyltransferase</fullName>
    </submittedName>
</protein>
<accession>A0A0W8G574</accession>
<comment type="caution">
    <text evidence="2">The sequence shown here is derived from an EMBL/GenBank/DDBJ whole genome shotgun (WGS) entry which is preliminary data.</text>
</comment>
<dbReference type="InterPro" id="IPR007833">
    <property type="entry name" value="Capsule_polysaccharide_synth"/>
</dbReference>
<dbReference type="Pfam" id="PF05159">
    <property type="entry name" value="Capsule_synth"/>
    <property type="match status" value="1"/>
</dbReference>
<gene>
    <name evidence="2" type="ORF">ASZ90_001929</name>
</gene>
<organism evidence="2">
    <name type="scientific">hydrocarbon metagenome</name>
    <dbReference type="NCBI Taxonomy" id="938273"/>
    <lineage>
        <taxon>unclassified sequences</taxon>
        <taxon>metagenomes</taxon>
        <taxon>ecological metagenomes</taxon>
    </lineage>
</organism>